<dbReference type="EMBL" id="JAESVG020000009">
    <property type="protein sequence ID" value="KAG8624630.1"/>
    <property type="molecule type" value="Genomic_DNA"/>
</dbReference>
<evidence type="ECO:0000313" key="4">
    <source>
        <dbReference type="Proteomes" id="UP000809789"/>
    </source>
</evidence>
<dbReference type="AlphaFoldDB" id="A0A8K0PAH7"/>
<proteinExistence type="predicted"/>
<dbReference type="SUPFAM" id="SSF53300">
    <property type="entry name" value="vWA-like"/>
    <property type="match status" value="1"/>
</dbReference>
<protein>
    <recommendedName>
        <fullName evidence="2">VWFA domain-containing protein</fullName>
    </recommendedName>
</protein>
<feature type="compositionally biased region" description="Low complexity" evidence="1">
    <location>
        <begin position="1"/>
        <end position="18"/>
    </location>
</feature>
<dbReference type="Pfam" id="PF00092">
    <property type="entry name" value="VWA"/>
    <property type="match status" value="1"/>
</dbReference>
<dbReference type="PANTHER" id="PTHR34706:SF1">
    <property type="entry name" value="VWFA DOMAIN-CONTAINING PROTEIN"/>
    <property type="match status" value="1"/>
</dbReference>
<accession>A0A8K0PAH7</accession>
<dbReference type="Proteomes" id="UP000809789">
    <property type="component" value="Unassembled WGS sequence"/>
</dbReference>
<evidence type="ECO:0000313" key="3">
    <source>
        <dbReference type="EMBL" id="KAG8624630.1"/>
    </source>
</evidence>
<reference evidence="3" key="1">
    <citation type="submission" date="2021-07" db="EMBL/GenBank/DDBJ databases">
        <title>Elsinoe batatas strain:CRI-CJ2 Genome sequencing and assembly.</title>
        <authorList>
            <person name="Huang L."/>
        </authorList>
    </citation>
    <scope>NUCLEOTIDE SEQUENCE</scope>
    <source>
        <strain evidence="3">CRI-CJ2</strain>
    </source>
</reference>
<gene>
    <name evidence="3" type="ORF">KVT40_007697</name>
</gene>
<dbReference type="PROSITE" id="PS50234">
    <property type="entry name" value="VWFA"/>
    <property type="match status" value="1"/>
</dbReference>
<organism evidence="3 4">
    <name type="scientific">Elsinoe batatas</name>
    <dbReference type="NCBI Taxonomy" id="2601811"/>
    <lineage>
        <taxon>Eukaryota</taxon>
        <taxon>Fungi</taxon>
        <taxon>Dikarya</taxon>
        <taxon>Ascomycota</taxon>
        <taxon>Pezizomycotina</taxon>
        <taxon>Dothideomycetes</taxon>
        <taxon>Dothideomycetidae</taxon>
        <taxon>Myriangiales</taxon>
        <taxon>Elsinoaceae</taxon>
        <taxon>Elsinoe</taxon>
    </lineage>
</organism>
<dbReference type="Gene3D" id="3.40.50.410">
    <property type="entry name" value="von Willebrand factor, type A domain"/>
    <property type="match status" value="1"/>
</dbReference>
<keyword evidence="4" id="KW-1185">Reference proteome</keyword>
<dbReference type="SMART" id="SM00327">
    <property type="entry name" value="VWA"/>
    <property type="match status" value="1"/>
</dbReference>
<evidence type="ECO:0000259" key="2">
    <source>
        <dbReference type="PROSITE" id="PS50234"/>
    </source>
</evidence>
<feature type="region of interest" description="Disordered" evidence="1">
    <location>
        <begin position="154"/>
        <end position="174"/>
    </location>
</feature>
<dbReference type="OrthoDB" id="2142040at2759"/>
<dbReference type="PANTHER" id="PTHR34706">
    <property type="entry name" value="SLR1338 PROTEIN"/>
    <property type="match status" value="1"/>
</dbReference>
<feature type="domain" description="VWFA" evidence="2">
    <location>
        <begin position="79"/>
        <end position="283"/>
    </location>
</feature>
<evidence type="ECO:0000256" key="1">
    <source>
        <dbReference type="SAM" id="MobiDB-lite"/>
    </source>
</evidence>
<feature type="compositionally biased region" description="Low complexity" evidence="1">
    <location>
        <begin position="41"/>
        <end position="61"/>
    </location>
</feature>
<dbReference type="InterPro" id="IPR002035">
    <property type="entry name" value="VWF_A"/>
</dbReference>
<comment type="caution">
    <text evidence="3">The sequence shown here is derived from an EMBL/GenBank/DDBJ whole genome shotgun (WGS) entry which is preliminary data.</text>
</comment>
<feature type="region of interest" description="Disordered" evidence="1">
    <location>
        <begin position="1"/>
        <end position="64"/>
    </location>
</feature>
<name>A0A8K0PAH7_9PEZI</name>
<sequence length="300" mass="31777">MSRRSPSPSLKGGSSYSSDPHAMAQASRSAPIHASDPPPYSAHAASPSIPSATPFPTTTSAVRPAASQDDPYAFLSTFDTLFLIDDSSSMRGSRWTTARSAVATIAPICTAHDLDGIDIHFLNAPAQSYHSNVTSASTVNEIFSSVEPFGGTPTGQCLDKPLSRRGSPDSMLGRSRPDVKPLNIIVITDGVPTDDVESPLVAAAKKLDKLDAPAWQVGVQFFQVGDDESAAETLKGLDDGLSELAGKPVRDMIDTVPFDRKTRGYGGRGTSEELTADGILKVVLGAVNRRLDRREQGMHA</sequence>
<dbReference type="InterPro" id="IPR036465">
    <property type="entry name" value="vWFA_dom_sf"/>
</dbReference>